<dbReference type="PANTHER" id="PTHR45819:SF3">
    <property type="entry name" value="ARF-GAP WITH GTPASE, ANK REPEAT AND PH DOMAIN-CONTAINING PROTEIN 2"/>
    <property type="match status" value="1"/>
</dbReference>
<organism evidence="23 24">
    <name type="scientific">Pteropus alecto</name>
    <name type="common">Black flying fox</name>
    <dbReference type="NCBI Taxonomy" id="9402"/>
    <lineage>
        <taxon>Eukaryota</taxon>
        <taxon>Metazoa</taxon>
        <taxon>Chordata</taxon>
        <taxon>Craniata</taxon>
        <taxon>Vertebrata</taxon>
        <taxon>Euteleostomi</taxon>
        <taxon>Mammalia</taxon>
        <taxon>Eutheria</taxon>
        <taxon>Laurasiatheria</taxon>
        <taxon>Chiroptera</taxon>
        <taxon>Yinpterochiroptera</taxon>
        <taxon>Pteropodoidea</taxon>
        <taxon>Pteropodidae</taxon>
        <taxon>Pteropodinae</taxon>
        <taxon>Pteropus</taxon>
    </lineage>
</organism>
<keyword evidence="4" id="KW-0343">GTPase activation</keyword>
<evidence type="ECO:0000256" key="10">
    <source>
        <dbReference type="ARBA" id="ARBA00022771"/>
    </source>
</evidence>
<dbReference type="EMBL" id="KB030539">
    <property type="protein sequence ID" value="ELK15327.1"/>
    <property type="molecule type" value="Genomic_DNA"/>
</dbReference>
<dbReference type="SUPFAM" id="SSF57863">
    <property type="entry name" value="ArfGap/RecO-like zinc finger"/>
    <property type="match status" value="1"/>
</dbReference>
<dbReference type="eggNOG" id="KOG0705">
    <property type="taxonomic scope" value="Eukaryota"/>
</dbReference>
<dbReference type="SUPFAM" id="SSF52540">
    <property type="entry name" value="P-loop containing nucleoside triphosphate hydrolases"/>
    <property type="match status" value="1"/>
</dbReference>
<keyword evidence="6" id="KW-0597">Phosphoprotein</keyword>
<feature type="compositionally biased region" description="Pro residues" evidence="20">
    <location>
        <begin position="152"/>
        <end position="166"/>
    </location>
</feature>
<feature type="compositionally biased region" description="Pro residues" evidence="20">
    <location>
        <begin position="374"/>
        <end position="386"/>
    </location>
</feature>
<dbReference type="SMART" id="SM00175">
    <property type="entry name" value="RAB"/>
    <property type="match status" value="1"/>
</dbReference>
<feature type="domain" description="PH" evidence="21">
    <location>
        <begin position="790"/>
        <end position="1004"/>
    </location>
</feature>
<evidence type="ECO:0000256" key="4">
    <source>
        <dbReference type="ARBA" id="ARBA00022468"/>
    </source>
</evidence>
<evidence type="ECO:0000256" key="2">
    <source>
        <dbReference type="ARBA" id="ARBA00004496"/>
    </source>
</evidence>
<accession>L5KV75</accession>
<comment type="subcellular location">
    <subcellularLocation>
        <location evidence="2">Cytoplasm</location>
    </subcellularLocation>
    <subcellularLocation>
        <location evidence="1">Nucleus</location>
    </subcellularLocation>
</comment>
<keyword evidence="8" id="KW-0677">Repeat</keyword>
<dbReference type="Gene3D" id="3.40.50.300">
    <property type="entry name" value="P-loop containing nucleotide triphosphate hydrolases"/>
    <property type="match status" value="2"/>
</dbReference>
<dbReference type="GO" id="GO:0005737">
    <property type="term" value="C:cytoplasm"/>
    <property type="evidence" value="ECO:0007669"/>
    <property type="project" value="UniProtKB-SubCell"/>
</dbReference>
<dbReference type="GO" id="GO:0005525">
    <property type="term" value="F:GTP binding"/>
    <property type="evidence" value="ECO:0007669"/>
    <property type="project" value="UniProtKB-KW"/>
</dbReference>
<dbReference type="InterPro" id="IPR011993">
    <property type="entry name" value="PH-like_dom_sf"/>
</dbReference>
<dbReference type="GO" id="GO:0003924">
    <property type="term" value="F:GTPase activity"/>
    <property type="evidence" value="ECO:0007669"/>
    <property type="project" value="InterPro"/>
</dbReference>
<dbReference type="STRING" id="9402.L5KV75"/>
<protein>
    <recommendedName>
        <fullName evidence="15">Arf-GAP with GTPase, ANK repeat and PH domain-containing protein 2</fullName>
    </recommendedName>
    <alternativeName>
        <fullName evidence="16">Centaurin-gamma-1</fullName>
    </alternativeName>
    <alternativeName>
        <fullName evidence="17">Phosphatidylinositol 3-kinase enhancer</fullName>
    </alternativeName>
</protein>
<dbReference type="SMART" id="SM00233">
    <property type="entry name" value="PH"/>
    <property type="match status" value="1"/>
</dbReference>
<dbReference type="InterPro" id="IPR001806">
    <property type="entry name" value="Small_GTPase"/>
</dbReference>
<evidence type="ECO:0000256" key="7">
    <source>
        <dbReference type="ARBA" id="ARBA00022723"/>
    </source>
</evidence>
<dbReference type="Gene3D" id="1.25.40.20">
    <property type="entry name" value="Ankyrin repeat-containing domain"/>
    <property type="match status" value="1"/>
</dbReference>
<dbReference type="SUPFAM" id="SSF48403">
    <property type="entry name" value="Ankyrin repeat"/>
    <property type="match status" value="1"/>
</dbReference>
<dbReference type="PANTHER" id="PTHR45819">
    <property type="entry name" value="CENTAURIN-GAMMA-1A"/>
    <property type="match status" value="1"/>
</dbReference>
<keyword evidence="14" id="KW-0539">Nucleus</keyword>
<keyword evidence="12 18" id="KW-0040">ANK repeat</keyword>
<keyword evidence="24" id="KW-1185">Reference proteome</keyword>
<reference evidence="24" key="1">
    <citation type="journal article" date="2013" name="Science">
        <title>Comparative analysis of bat genomes provides insight into the evolution of flight and immunity.</title>
        <authorList>
            <person name="Zhang G."/>
            <person name="Cowled C."/>
            <person name="Shi Z."/>
            <person name="Huang Z."/>
            <person name="Bishop-Lilly K.A."/>
            <person name="Fang X."/>
            <person name="Wynne J.W."/>
            <person name="Xiong Z."/>
            <person name="Baker M.L."/>
            <person name="Zhao W."/>
            <person name="Tachedjian M."/>
            <person name="Zhu Y."/>
            <person name="Zhou P."/>
            <person name="Jiang X."/>
            <person name="Ng J."/>
            <person name="Yang L."/>
            <person name="Wu L."/>
            <person name="Xiao J."/>
            <person name="Feng Y."/>
            <person name="Chen Y."/>
            <person name="Sun X."/>
            <person name="Zhang Y."/>
            <person name="Marsh G.A."/>
            <person name="Crameri G."/>
            <person name="Broder C.C."/>
            <person name="Frey K.G."/>
            <person name="Wang L.F."/>
            <person name="Wang J."/>
        </authorList>
    </citation>
    <scope>NUCLEOTIDE SEQUENCE [LARGE SCALE GENOMIC DNA]</scope>
</reference>
<evidence type="ECO:0000259" key="22">
    <source>
        <dbReference type="PROSITE" id="PS50115"/>
    </source>
</evidence>
<evidence type="ECO:0000256" key="6">
    <source>
        <dbReference type="ARBA" id="ARBA00022553"/>
    </source>
</evidence>
<evidence type="ECO:0000256" key="3">
    <source>
        <dbReference type="ARBA" id="ARBA00005430"/>
    </source>
</evidence>
<dbReference type="InterPro" id="IPR001164">
    <property type="entry name" value="ArfGAP_dom"/>
</dbReference>
<feature type="compositionally biased region" description="Low complexity" evidence="20">
    <location>
        <begin position="225"/>
        <end position="235"/>
    </location>
</feature>
<dbReference type="PROSITE" id="PS51419">
    <property type="entry name" value="RAB"/>
    <property type="match status" value="1"/>
</dbReference>
<dbReference type="PROSITE" id="PS51421">
    <property type="entry name" value="RAS"/>
    <property type="match status" value="1"/>
</dbReference>
<keyword evidence="13" id="KW-0342">GTP-binding</keyword>
<evidence type="ECO:0000256" key="1">
    <source>
        <dbReference type="ARBA" id="ARBA00004123"/>
    </source>
</evidence>
<dbReference type="Gene3D" id="2.30.29.30">
    <property type="entry name" value="Pleckstrin-homology domain (PH domain)/Phosphotyrosine-binding domain (PTB)"/>
    <property type="match status" value="2"/>
</dbReference>
<dbReference type="SMART" id="SM00173">
    <property type="entry name" value="RAS"/>
    <property type="match status" value="1"/>
</dbReference>
<dbReference type="GO" id="GO:0043524">
    <property type="term" value="P:negative regulation of neuron apoptotic process"/>
    <property type="evidence" value="ECO:0007669"/>
    <property type="project" value="TreeGrafter"/>
</dbReference>
<keyword evidence="5" id="KW-0963">Cytoplasm</keyword>
<dbReference type="GO" id="GO:0005096">
    <property type="term" value="F:GTPase activator activity"/>
    <property type="evidence" value="ECO:0007669"/>
    <property type="project" value="UniProtKB-KW"/>
</dbReference>
<evidence type="ECO:0000256" key="12">
    <source>
        <dbReference type="ARBA" id="ARBA00023043"/>
    </source>
</evidence>
<feature type="compositionally biased region" description="Basic and acidic residues" evidence="20">
    <location>
        <begin position="768"/>
        <end position="781"/>
    </location>
</feature>
<feature type="compositionally biased region" description="Low complexity" evidence="20">
    <location>
        <begin position="720"/>
        <end position="729"/>
    </location>
</feature>
<dbReference type="FunCoup" id="L5KV75">
    <property type="interactions" value="789"/>
</dbReference>
<dbReference type="PROSITE" id="PS50088">
    <property type="entry name" value="ANK_REPEAT"/>
    <property type="match status" value="1"/>
</dbReference>
<dbReference type="Proteomes" id="UP000010552">
    <property type="component" value="Unassembled WGS sequence"/>
</dbReference>
<evidence type="ECO:0000256" key="5">
    <source>
        <dbReference type="ARBA" id="ARBA00022490"/>
    </source>
</evidence>
<dbReference type="FunFam" id="2.30.29.30:FF:000211">
    <property type="entry name" value="Arf-GAP with GTPase, ANK repeat and PH domain-containing protein 2"/>
    <property type="match status" value="1"/>
</dbReference>
<dbReference type="SUPFAM" id="SSF50729">
    <property type="entry name" value="PH domain-like"/>
    <property type="match status" value="1"/>
</dbReference>
<dbReference type="Pfam" id="PF12796">
    <property type="entry name" value="Ank_2"/>
    <property type="match status" value="1"/>
</dbReference>
<dbReference type="InterPro" id="IPR038508">
    <property type="entry name" value="ArfGAP_dom_sf"/>
</dbReference>
<keyword evidence="11" id="KW-0862">Zinc</keyword>
<feature type="repeat" description="ANK" evidence="18">
    <location>
        <begin position="1184"/>
        <end position="1216"/>
    </location>
</feature>
<feature type="region of interest" description="Disordered" evidence="20">
    <location>
        <begin position="696"/>
        <end position="787"/>
    </location>
</feature>
<dbReference type="Pfam" id="PF00071">
    <property type="entry name" value="Ras"/>
    <property type="match status" value="1"/>
</dbReference>
<evidence type="ECO:0000256" key="16">
    <source>
        <dbReference type="ARBA" id="ARBA00080361"/>
    </source>
</evidence>
<evidence type="ECO:0000313" key="23">
    <source>
        <dbReference type="EMBL" id="ELK15327.1"/>
    </source>
</evidence>
<feature type="region of interest" description="Disordered" evidence="20">
    <location>
        <begin position="84"/>
        <end position="438"/>
    </location>
</feature>
<dbReference type="Gene3D" id="1.10.220.150">
    <property type="entry name" value="Arf GTPase activating protein"/>
    <property type="match status" value="1"/>
</dbReference>
<feature type="compositionally biased region" description="Low complexity" evidence="20">
    <location>
        <begin position="284"/>
        <end position="315"/>
    </location>
</feature>
<gene>
    <name evidence="23" type="ORF">PAL_GLEAN10004879</name>
</gene>
<dbReference type="PROSITE" id="PS50003">
    <property type="entry name" value="PH_DOMAIN"/>
    <property type="match status" value="1"/>
</dbReference>
<name>L5KV75_PTEAL</name>
<comment type="similarity">
    <text evidence="3">Belongs to the centaurin gamma-like family.</text>
</comment>
<dbReference type="PROSITE" id="PS50297">
    <property type="entry name" value="ANK_REP_REGION"/>
    <property type="match status" value="1"/>
</dbReference>
<dbReference type="GO" id="GO:0008270">
    <property type="term" value="F:zinc ion binding"/>
    <property type="evidence" value="ECO:0007669"/>
    <property type="project" value="UniProtKB-KW"/>
</dbReference>
<feature type="compositionally biased region" description="Low complexity" evidence="20">
    <location>
        <begin position="184"/>
        <end position="209"/>
    </location>
</feature>
<proteinExistence type="inferred from homology"/>
<dbReference type="InParanoid" id="L5KV75"/>
<evidence type="ECO:0000256" key="18">
    <source>
        <dbReference type="PROSITE-ProRule" id="PRU00023"/>
    </source>
</evidence>
<evidence type="ECO:0000313" key="24">
    <source>
        <dbReference type="Proteomes" id="UP000010552"/>
    </source>
</evidence>
<feature type="compositionally biased region" description="Pro residues" evidence="20">
    <location>
        <begin position="343"/>
        <end position="361"/>
    </location>
</feature>
<evidence type="ECO:0000256" key="19">
    <source>
        <dbReference type="PROSITE-ProRule" id="PRU00288"/>
    </source>
</evidence>
<dbReference type="FunFam" id="1.10.220.150:FF:000001">
    <property type="entry name" value="Arf-GAP with GTPase, ANK repeat and PH domain-containing protein 1"/>
    <property type="match status" value="1"/>
</dbReference>
<dbReference type="CDD" id="cd08836">
    <property type="entry name" value="ArfGap_AGAP"/>
    <property type="match status" value="1"/>
</dbReference>
<evidence type="ECO:0000256" key="17">
    <source>
        <dbReference type="ARBA" id="ARBA00084082"/>
    </source>
</evidence>
<sequence>MLAQRQLAVAAVRAEVKRHEVAKQALSRLRKLAEKVGDPELRDSIQASLNSIRALGSLGPMSRGAGALQRRTTTYLISLTLVKLESVPPPPPSPSVATAGTPGTRGAETGDPGSPRGAEEPGKKRHERLFHRQDALWISTSSAGAGGTEPPALSPAPASPARPVSPAPGRRLSLWAAPPGPPLSGGLSPDPKPGGAPTSSRRPLLSSPSWGGPEPEGRACGGVPGSSSPHPGTGSRRLKVAPPPPAPKPCKTVTTSGVKAGGGKGAGSRLSWPESEGKPRVKGSKSSAGTGASAAAAAAAAVAGAGGAAATTSAGVGAGPGARGKLSPRKGKSKTLDNSDLHPGPPSSSPPPLTVPAPPAPDTSVTAASAQPTGPAPPITLEPPAPGLKRGREGGRASTRDRKMLKFISGIFTKSTGGPPGSGPPPGPPGLSSGSGSKELLGAELRTSPKAVVNSQEWTLSRSIPELRLGVLGDARSGKSSLIHRFLTGSYQVLEKTESEQHKKEMLVDGQTHLVLIREEAGAPDAKFSGWADAVILVFSLEDENSFQAVSRLHGQLSSLRGEGRGGLALALVGTQGLSVWTPIRQVPASTCRLPSGFPLQSEQSTCGIQPFLVHMPGVLPSGFIGFAGQDRISASSPRVVGDARARALCADMKRCSYYETCATYGLNVDRVFQEVAQKVVTLRKQQQLLAACKSLPSSPSHSAASTPVAGQASNGGHTSDYSSSLPSSPNVGHRELRAEAATVAGLSTPGSLHRAAKRRTSLFANRRGSDSEKRSLDSRGETTGSGRAIPIKQSFLLKRSGNSLNKEWKKKYVTLSSNGFLLYHPSINDYIHSTHGKEMDLLRTTVKVPGKRPPRAISAFGPSASINGLVKDMSTVQMGEGPEATTPAPSPSPSPSSLQPPPDQTSKHLLKPDRNLARALSTDCTPSGDLSPLSREPPPSPMVKKQRRKKLTTPSKTEGSAGQAEEENFEFLIVSSTGQTWHFEAASFEERDAWVQAIESQILASLQCCESSKVKLRTDSQSEAVAIQAIRNAKGNSICVDCGAPNPTWASLNLGALICIECSGIHRNLGTHLSRVRSLDLDDWPRELTLVLTAIGNDMANRVWESDTRGRSKPTRDSSREERESWIRAKYEQLLFLAPLGTPEEPLGRQLWAAVQAQDVAAVLLLLAHARHGPLDTSVEDPQLRSPLHLAAELAHVVITQLLLWYGADVAARDAQGRTALFYARQAGSQLCADILLQHGCPGEGGSTATTPSAATTPSITATPSPRRRSSAASMGRADAPVALV</sequence>
<dbReference type="InterPro" id="IPR002110">
    <property type="entry name" value="Ankyrin_rpt"/>
</dbReference>
<feature type="compositionally biased region" description="Low complexity" evidence="20">
    <location>
        <begin position="696"/>
        <end position="710"/>
    </location>
</feature>
<dbReference type="InterPro" id="IPR027417">
    <property type="entry name" value="P-loop_NTPase"/>
</dbReference>
<evidence type="ECO:0000256" key="13">
    <source>
        <dbReference type="ARBA" id="ARBA00023134"/>
    </source>
</evidence>
<keyword evidence="7" id="KW-0479">Metal-binding</keyword>
<dbReference type="Pfam" id="PF01412">
    <property type="entry name" value="ArfGap"/>
    <property type="match status" value="1"/>
</dbReference>
<keyword evidence="9" id="KW-0547">Nucleotide-binding</keyword>
<dbReference type="InterPro" id="IPR037278">
    <property type="entry name" value="ARFGAP/RecO"/>
</dbReference>
<evidence type="ECO:0000256" key="8">
    <source>
        <dbReference type="ARBA" id="ARBA00022737"/>
    </source>
</evidence>
<dbReference type="InterPro" id="IPR036770">
    <property type="entry name" value="Ankyrin_rpt-contain_sf"/>
</dbReference>
<feature type="compositionally biased region" description="Low complexity" evidence="20">
    <location>
        <begin position="249"/>
        <end position="258"/>
    </location>
</feature>
<evidence type="ECO:0000256" key="11">
    <source>
        <dbReference type="ARBA" id="ARBA00022833"/>
    </source>
</evidence>
<feature type="compositionally biased region" description="Pro residues" evidence="20">
    <location>
        <begin position="889"/>
        <end position="904"/>
    </location>
</feature>
<dbReference type="InterPro" id="IPR001849">
    <property type="entry name" value="PH_domain"/>
</dbReference>
<evidence type="ECO:0000256" key="14">
    <source>
        <dbReference type="ARBA" id="ARBA00023242"/>
    </source>
</evidence>
<feature type="compositionally biased region" description="Low complexity" evidence="20">
    <location>
        <begin position="1248"/>
        <end position="1279"/>
    </location>
</feature>
<dbReference type="PRINTS" id="PR00405">
    <property type="entry name" value="REVINTRACTNG"/>
</dbReference>
<evidence type="ECO:0000256" key="9">
    <source>
        <dbReference type="ARBA" id="ARBA00022741"/>
    </source>
</evidence>
<keyword evidence="10 19" id="KW-0863">Zinc-finger</keyword>
<evidence type="ECO:0000256" key="15">
    <source>
        <dbReference type="ARBA" id="ARBA00069131"/>
    </source>
</evidence>
<dbReference type="SMART" id="SM00105">
    <property type="entry name" value="ArfGap"/>
    <property type="match status" value="1"/>
</dbReference>
<dbReference type="PROSITE" id="PS50115">
    <property type="entry name" value="ARFGAP"/>
    <property type="match status" value="1"/>
</dbReference>
<feature type="region of interest" description="Disordered" evidence="20">
    <location>
        <begin position="1245"/>
        <end position="1286"/>
    </location>
</feature>
<dbReference type="CDD" id="cd01250">
    <property type="entry name" value="PH_AGAP"/>
    <property type="match status" value="1"/>
</dbReference>
<feature type="region of interest" description="Disordered" evidence="20">
    <location>
        <begin position="879"/>
        <end position="965"/>
    </location>
</feature>
<evidence type="ECO:0000259" key="21">
    <source>
        <dbReference type="PROSITE" id="PS50003"/>
    </source>
</evidence>
<feature type="compositionally biased region" description="Basic and acidic residues" evidence="20">
    <location>
        <begin position="390"/>
        <end position="404"/>
    </location>
</feature>
<dbReference type="FunFam" id="2.30.29.30:FF:000239">
    <property type="entry name" value="arf-GAP with GTPase, ANK repeat and PH domain-containing protein 2 isoform X2"/>
    <property type="match status" value="1"/>
</dbReference>
<dbReference type="GO" id="GO:0005634">
    <property type="term" value="C:nucleus"/>
    <property type="evidence" value="ECO:0007669"/>
    <property type="project" value="UniProtKB-SubCell"/>
</dbReference>
<feature type="domain" description="Arf-GAP" evidence="22">
    <location>
        <begin position="1025"/>
        <end position="1145"/>
    </location>
</feature>
<evidence type="ECO:0000256" key="20">
    <source>
        <dbReference type="SAM" id="MobiDB-lite"/>
    </source>
</evidence>
<dbReference type="InterPro" id="IPR051282">
    <property type="entry name" value="Arf-GAP_GTPase_ANK_PH"/>
</dbReference>
<dbReference type="FunFam" id="1.25.40.20:FF:000084">
    <property type="entry name" value="Arf-GAP with GTPase, ANK repeat and PH domain-containing protein 2"/>
    <property type="match status" value="1"/>
</dbReference>